<keyword evidence="2" id="KW-1185">Reference proteome</keyword>
<sequence>MPFPFAMVSRWLRGRDSACVASGVSVVPIGVSACAPGLAFPLDIQVGNAAEVVFVAWDPHPREPVEGVLQATSMLELAADLADSRAEGKMSFLFSEFMLLWPVRDW</sequence>
<name>A0A843XGN4_COLES</name>
<dbReference type="Proteomes" id="UP000652761">
    <property type="component" value="Unassembled WGS sequence"/>
</dbReference>
<dbReference type="EMBL" id="NMUH01008400">
    <property type="protein sequence ID" value="MQM18728.1"/>
    <property type="molecule type" value="Genomic_DNA"/>
</dbReference>
<evidence type="ECO:0000313" key="1">
    <source>
        <dbReference type="EMBL" id="MQM18728.1"/>
    </source>
</evidence>
<comment type="caution">
    <text evidence="1">The sequence shown here is derived from an EMBL/GenBank/DDBJ whole genome shotgun (WGS) entry which is preliminary data.</text>
</comment>
<organism evidence="1 2">
    <name type="scientific">Colocasia esculenta</name>
    <name type="common">Wild taro</name>
    <name type="synonym">Arum esculentum</name>
    <dbReference type="NCBI Taxonomy" id="4460"/>
    <lineage>
        <taxon>Eukaryota</taxon>
        <taxon>Viridiplantae</taxon>
        <taxon>Streptophyta</taxon>
        <taxon>Embryophyta</taxon>
        <taxon>Tracheophyta</taxon>
        <taxon>Spermatophyta</taxon>
        <taxon>Magnoliopsida</taxon>
        <taxon>Liliopsida</taxon>
        <taxon>Araceae</taxon>
        <taxon>Aroideae</taxon>
        <taxon>Colocasieae</taxon>
        <taxon>Colocasia</taxon>
    </lineage>
</organism>
<dbReference type="AlphaFoldDB" id="A0A843XGN4"/>
<protein>
    <submittedName>
        <fullName evidence="1">Uncharacterized protein</fullName>
    </submittedName>
</protein>
<proteinExistence type="predicted"/>
<reference evidence="1" key="1">
    <citation type="submission" date="2017-07" db="EMBL/GenBank/DDBJ databases">
        <title>Taro Niue Genome Assembly and Annotation.</title>
        <authorList>
            <person name="Atibalentja N."/>
            <person name="Keating K."/>
            <person name="Fields C.J."/>
        </authorList>
    </citation>
    <scope>NUCLEOTIDE SEQUENCE</scope>
    <source>
        <strain evidence="1">Niue_2</strain>
        <tissue evidence="1">Leaf</tissue>
    </source>
</reference>
<gene>
    <name evidence="1" type="ORF">Taro_051723</name>
</gene>
<accession>A0A843XGN4</accession>
<evidence type="ECO:0000313" key="2">
    <source>
        <dbReference type="Proteomes" id="UP000652761"/>
    </source>
</evidence>